<dbReference type="STRING" id="94237.ENSMMOP00000016906"/>
<keyword evidence="2" id="KW-0547">Nucleotide-binding</keyword>
<evidence type="ECO:0000313" key="5">
    <source>
        <dbReference type="Ensembl" id="ENSMMOP00000016906.1"/>
    </source>
</evidence>
<dbReference type="InterPro" id="IPR027417">
    <property type="entry name" value="P-loop_NTPase"/>
</dbReference>
<dbReference type="InterPro" id="IPR006703">
    <property type="entry name" value="G_AIG1"/>
</dbReference>
<evidence type="ECO:0000256" key="3">
    <source>
        <dbReference type="ARBA" id="ARBA00023134"/>
    </source>
</evidence>
<accession>A0A3Q3WHK9</accession>
<dbReference type="Ensembl" id="ENSMMOT00000017183.1">
    <property type="protein sequence ID" value="ENSMMOP00000016906.1"/>
    <property type="gene ID" value="ENSMMOG00000012875.1"/>
</dbReference>
<evidence type="ECO:0000313" key="6">
    <source>
        <dbReference type="Proteomes" id="UP000261620"/>
    </source>
</evidence>
<dbReference type="PANTHER" id="PTHR10903">
    <property type="entry name" value="GTPASE, IMAP FAMILY MEMBER-RELATED"/>
    <property type="match status" value="1"/>
</dbReference>
<dbReference type="SUPFAM" id="SSF52540">
    <property type="entry name" value="P-loop containing nucleoside triphosphate hydrolases"/>
    <property type="match status" value="1"/>
</dbReference>
<keyword evidence="3" id="KW-0342">GTP-binding</keyword>
<dbReference type="InterPro" id="IPR045058">
    <property type="entry name" value="GIMA/IAN/Toc"/>
</dbReference>
<name>A0A3Q3WHK9_MOLML</name>
<reference evidence="5" key="1">
    <citation type="submission" date="2025-08" db="UniProtKB">
        <authorList>
            <consortium name="Ensembl"/>
        </authorList>
    </citation>
    <scope>IDENTIFICATION</scope>
</reference>
<dbReference type="Pfam" id="PF04548">
    <property type="entry name" value="AIG1"/>
    <property type="match status" value="1"/>
</dbReference>
<organism evidence="5 6">
    <name type="scientific">Mola mola</name>
    <name type="common">Ocean sunfish</name>
    <name type="synonym">Tetraodon mola</name>
    <dbReference type="NCBI Taxonomy" id="94237"/>
    <lineage>
        <taxon>Eukaryota</taxon>
        <taxon>Metazoa</taxon>
        <taxon>Chordata</taxon>
        <taxon>Craniata</taxon>
        <taxon>Vertebrata</taxon>
        <taxon>Euteleostomi</taxon>
        <taxon>Actinopterygii</taxon>
        <taxon>Neopterygii</taxon>
        <taxon>Teleostei</taxon>
        <taxon>Neoteleostei</taxon>
        <taxon>Acanthomorphata</taxon>
        <taxon>Eupercaria</taxon>
        <taxon>Tetraodontiformes</taxon>
        <taxon>Molidae</taxon>
        <taxon>Mola</taxon>
    </lineage>
</organism>
<dbReference type="AlphaFoldDB" id="A0A3Q3WHK9"/>
<dbReference type="Gene3D" id="3.40.50.300">
    <property type="entry name" value="P-loop containing nucleotide triphosphate hydrolases"/>
    <property type="match status" value="1"/>
</dbReference>
<proteinExistence type="inferred from homology"/>
<keyword evidence="6" id="KW-1185">Reference proteome</keyword>
<evidence type="ECO:0000256" key="1">
    <source>
        <dbReference type="ARBA" id="ARBA00008535"/>
    </source>
</evidence>
<dbReference type="GO" id="GO:0005525">
    <property type="term" value="F:GTP binding"/>
    <property type="evidence" value="ECO:0007669"/>
    <property type="project" value="UniProtKB-KW"/>
</dbReference>
<sequence length="102" mass="11058">LDAHQSFSKAPRRLPEVRLLLLGERETGKSSAGNAILGKTGLFQVGVVTEECIRQQAEVAMRLVTVVDSPGWEGDPNGPKCARCLQEQTVQLIWKSASLADV</sequence>
<dbReference type="PANTHER" id="PTHR10903:SF107">
    <property type="entry name" value="GTPASE IMAP FAMILY MEMBER 4-LIKE-RELATED"/>
    <property type="match status" value="1"/>
</dbReference>
<protein>
    <recommendedName>
        <fullName evidence="4">AIG1-type G domain-containing protein</fullName>
    </recommendedName>
</protein>
<evidence type="ECO:0000256" key="2">
    <source>
        <dbReference type="ARBA" id="ARBA00022741"/>
    </source>
</evidence>
<comment type="similarity">
    <text evidence="1">Belongs to the TRAFAC class TrmE-Era-EngA-EngB-Septin-like GTPase superfamily. AIG1/Toc34/Toc159-like paraseptin GTPase family. IAN subfamily.</text>
</comment>
<reference evidence="5" key="2">
    <citation type="submission" date="2025-09" db="UniProtKB">
        <authorList>
            <consortium name="Ensembl"/>
        </authorList>
    </citation>
    <scope>IDENTIFICATION</scope>
</reference>
<feature type="domain" description="AIG1-type G" evidence="4">
    <location>
        <begin position="18"/>
        <end position="71"/>
    </location>
</feature>
<evidence type="ECO:0000259" key="4">
    <source>
        <dbReference type="Pfam" id="PF04548"/>
    </source>
</evidence>
<dbReference type="Proteomes" id="UP000261620">
    <property type="component" value="Unplaced"/>
</dbReference>